<proteinExistence type="predicted"/>
<evidence type="ECO:0000313" key="1">
    <source>
        <dbReference type="EMBL" id="KAJ0179533.1"/>
    </source>
</evidence>
<comment type="caution">
    <text evidence="1">The sequence shown here is derived from an EMBL/GenBank/DDBJ whole genome shotgun (WGS) entry which is preliminary data.</text>
</comment>
<dbReference type="Proteomes" id="UP000824533">
    <property type="component" value="Linkage Group LG08"/>
</dbReference>
<name>A0ACC1D7G1_9NEOP</name>
<protein>
    <submittedName>
        <fullName evidence="1">Uncharacterized protein</fullName>
    </submittedName>
</protein>
<gene>
    <name evidence="1" type="ORF">K1T71_005245</name>
</gene>
<reference evidence="1 2" key="1">
    <citation type="journal article" date="2021" name="Front. Genet.">
        <title>Chromosome-Level Genome Assembly Reveals Significant Gene Expansion in the Toll and IMD Signaling Pathways of Dendrolimus kikuchii.</title>
        <authorList>
            <person name="Zhou J."/>
            <person name="Wu P."/>
            <person name="Xiong Z."/>
            <person name="Liu N."/>
            <person name="Zhao N."/>
            <person name="Ji M."/>
            <person name="Qiu Y."/>
            <person name="Yang B."/>
        </authorList>
    </citation>
    <scope>NUCLEOTIDE SEQUENCE [LARGE SCALE GENOMIC DNA]</scope>
    <source>
        <strain evidence="1">Ann1</strain>
    </source>
</reference>
<sequence>MSDEWMEFTKDTRPICKYGVKCYQKNPEHHETYKHPPQINKKAHVKTKTHRFKPYSKKETPKRAKNDEEQTSKDSKETKSKDGSPRTLTSSPEINLEIEIRNISINLPDNLTYYDKNSDHSIIKELFLTEMPKDFFKFFEFLNDGGKGIEKDLASVNLELIGPYDLLLGKLPVLDDKELYLIHGRFFFDPPEFQAVLKKKGKSQYHIGYFRDSPDDIPEFLASNDSEKDYVITPMAENIFAATYLYLQNEKKSSPFIAIACQKLLEKIKKYADDNDYSLEQYDMKKRKSKMLTATFHRAGIVVPYDKKSQLGYRPLVETDANLKKLFKNVEKASTQNEKDKILSELQPVITYSSIAMDECDFGTGLEAGVALFCSGLKELESSTLSSFNVAYTLLKREAFGKIIQAHMKYRRKGPDMSLLSSSKK</sequence>
<organism evidence="1 2">
    <name type="scientific">Dendrolimus kikuchii</name>
    <dbReference type="NCBI Taxonomy" id="765133"/>
    <lineage>
        <taxon>Eukaryota</taxon>
        <taxon>Metazoa</taxon>
        <taxon>Ecdysozoa</taxon>
        <taxon>Arthropoda</taxon>
        <taxon>Hexapoda</taxon>
        <taxon>Insecta</taxon>
        <taxon>Pterygota</taxon>
        <taxon>Neoptera</taxon>
        <taxon>Endopterygota</taxon>
        <taxon>Lepidoptera</taxon>
        <taxon>Glossata</taxon>
        <taxon>Ditrysia</taxon>
        <taxon>Bombycoidea</taxon>
        <taxon>Lasiocampidae</taxon>
        <taxon>Dendrolimus</taxon>
    </lineage>
</organism>
<keyword evidence="2" id="KW-1185">Reference proteome</keyword>
<accession>A0ACC1D7G1</accession>
<dbReference type="EMBL" id="CM034394">
    <property type="protein sequence ID" value="KAJ0179533.1"/>
    <property type="molecule type" value="Genomic_DNA"/>
</dbReference>
<evidence type="ECO:0000313" key="2">
    <source>
        <dbReference type="Proteomes" id="UP000824533"/>
    </source>
</evidence>